<sequence length="71" mass="8258">MLRQLINVHSEKNDISWNELFAISKTATTFKLSNGVKHQNEGLRNYGFPGERRITIPSDNYTMDFSHLDLF</sequence>
<gene>
    <name evidence="1" type="ORF">PHET_01580</name>
</gene>
<comment type="caution">
    <text evidence="1">The sequence shown here is derived from an EMBL/GenBank/DDBJ whole genome shotgun (WGS) entry which is preliminary data.</text>
</comment>
<organism evidence="1 2">
    <name type="scientific">Paragonimus heterotremus</name>
    <dbReference type="NCBI Taxonomy" id="100268"/>
    <lineage>
        <taxon>Eukaryota</taxon>
        <taxon>Metazoa</taxon>
        <taxon>Spiralia</taxon>
        <taxon>Lophotrochozoa</taxon>
        <taxon>Platyhelminthes</taxon>
        <taxon>Trematoda</taxon>
        <taxon>Digenea</taxon>
        <taxon>Plagiorchiida</taxon>
        <taxon>Troglotremata</taxon>
        <taxon>Troglotrematidae</taxon>
        <taxon>Paragonimus</taxon>
    </lineage>
</organism>
<proteinExistence type="predicted"/>
<keyword evidence="2" id="KW-1185">Reference proteome</keyword>
<dbReference type="Proteomes" id="UP000748531">
    <property type="component" value="Unassembled WGS sequence"/>
</dbReference>
<name>A0A8J4X318_9TREM</name>
<protein>
    <submittedName>
        <fullName evidence="1">Uncharacterized protein</fullName>
    </submittedName>
</protein>
<evidence type="ECO:0000313" key="1">
    <source>
        <dbReference type="EMBL" id="KAF5404977.1"/>
    </source>
</evidence>
<accession>A0A8J4X318</accession>
<reference evidence="1" key="1">
    <citation type="submission" date="2019-05" db="EMBL/GenBank/DDBJ databases">
        <title>Annotation for the trematode Paragonimus heterotremus.</title>
        <authorList>
            <person name="Choi Y.-J."/>
        </authorList>
    </citation>
    <scope>NUCLEOTIDE SEQUENCE</scope>
    <source>
        <strain evidence="1">LC</strain>
    </source>
</reference>
<dbReference type="AlphaFoldDB" id="A0A8J4X318"/>
<dbReference type="EMBL" id="LUCH01000503">
    <property type="protein sequence ID" value="KAF5404977.1"/>
    <property type="molecule type" value="Genomic_DNA"/>
</dbReference>
<evidence type="ECO:0000313" key="2">
    <source>
        <dbReference type="Proteomes" id="UP000748531"/>
    </source>
</evidence>